<name>A0A2I4E9G7_JUGRE</name>
<gene>
    <name evidence="2" type="primary">LOC108987574</name>
</gene>
<proteinExistence type="predicted"/>
<reference evidence="2" key="1">
    <citation type="submission" date="2025-08" db="UniProtKB">
        <authorList>
            <consortium name="RefSeq"/>
        </authorList>
    </citation>
    <scope>IDENTIFICATION</scope>
    <source>
        <tissue evidence="2">Leaves</tissue>
    </source>
</reference>
<keyword evidence="1" id="KW-1185">Reference proteome</keyword>
<evidence type="ECO:0000313" key="1">
    <source>
        <dbReference type="Proteomes" id="UP000235220"/>
    </source>
</evidence>
<dbReference type="AlphaFoldDB" id="A0A2I4E9G7"/>
<organism evidence="1 2">
    <name type="scientific">Juglans regia</name>
    <name type="common">English walnut</name>
    <dbReference type="NCBI Taxonomy" id="51240"/>
    <lineage>
        <taxon>Eukaryota</taxon>
        <taxon>Viridiplantae</taxon>
        <taxon>Streptophyta</taxon>
        <taxon>Embryophyta</taxon>
        <taxon>Tracheophyta</taxon>
        <taxon>Spermatophyta</taxon>
        <taxon>Magnoliopsida</taxon>
        <taxon>eudicotyledons</taxon>
        <taxon>Gunneridae</taxon>
        <taxon>Pentapetalae</taxon>
        <taxon>rosids</taxon>
        <taxon>fabids</taxon>
        <taxon>Fagales</taxon>
        <taxon>Juglandaceae</taxon>
        <taxon>Juglans</taxon>
    </lineage>
</organism>
<dbReference type="Gramene" id="Jr07_17660_p1">
    <property type="protein sequence ID" value="cds.Jr07_17660_p1"/>
    <property type="gene ID" value="Jr07_17660"/>
</dbReference>
<dbReference type="RefSeq" id="XP_018816050.1">
    <property type="nucleotide sequence ID" value="XM_018960505.2"/>
</dbReference>
<protein>
    <submittedName>
        <fullName evidence="2">Uncharacterized protein LOC108987574</fullName>
    </submittedName>
</protein>
<dbReference type="Proteomes" id="UP000235220">
    <property type="component" value="Chromosome 7"/>
</dbReference>
<dbReference type="GeneID" id="108987574"/>
<dbReference type="KEGG" id="jre:108987574"/>
<evidence type="ECO:0000313" key="2">
    <source>
        <dbReference type="RefSeq" id="XP_018816050.1"/>
    </source>
</evidence>
<accession>A0A2I4E9G7</accession>
<sequence>MRRCNCRPTAAIVISAKATRFLMRKSCREQIKNSISHILEWAVLGKSSMARERKIARKSTLSAQRVHEMLEECRRRRLAELSREVSAYWHMMERQGHNHTF</sequence>